<organism evidence="2">
    <name type="scientific">Musa acuminata</name>
    <name type="common">Banana</name>
    <name type="synonym">Musa cavendishii</name>
    <dbReference type="NCBI Taxonomy" id="4641"/>
    <lineage>
        <taxon>Eukaryota</taxon>
        <taxon>Viridiplantae</taxon>
        <taxon>Streptophyta</taxon>
        <taxon>Embryophyta</taxon>
        <taxon>Tracheophyta</taxon>
        <taxon>Spermatophyta</taxon>
        <taxon>Magnoliopsida</taxon>
        <taxon>Liliopsida</taxon>
        <taxon>Zingiberales</taxon>
        <taxon>Musaceae</taxon>
        <taxon>Musa</taxon>
    </lineage>
</organism>
<proteinExistence type="predicted"/>
<dbReference type="EMBL" id="AC186954">
    <property type="protein sequence ID" value="ABF72003.1"/>
    <property type="molecule type" value="Genomic_DNA"/>
</dbReference>
<reference evidence="2" key="1">
    <citation type="submission" date="2006-05" db="EMBL/GenBank/DDBJ databases">
        <authorList>
            <person name="Ciampi A.Y."/>
            <person name="Santos C.M.R."/>
            <person name="da Silva F.R."/>
            <person name="Pappas G.J. Jr"/>
            <person name="Ronning C.M."/>
            <person name="Cheung F."/>
            <person name="Haas B.J."/>
            <person name="Piffanelli P."/>
            <person name="Town C.D."/>
            <person name="Miller R.N.G."/>
            <person name="Souza M.T. Jr."/>
        </authorList>
    </citation>
    <scope>NUCLEOTIDE SEQUENCE</scope>
</reference>
<accession>Q1ENX3</accession>
<dbReference type="AlphaFoldDB" id="Q1ENX3"/>
<feature type="compositionally biased region" description="Acidic residues" evidence="1">
    <location>
        <begin position="116"/>
        <end position="128"/>
    </location>
</feature>
<feature type="compositionally biased region" description="Acidic residues" evidence="1">
    <location>
        <begin position="180"/>
        <end position="192"/>
    </location>
</feature>
<feature type="compositionally biased region" description="Basic and acidic residues" evidence="1">
    <location>
        <begin position="18"/>
        <end position="29"/>
    </location>
</feature>
<feature type="compositionally biased region" description="Basic and acidic residues" evidence="1">
    <location>
        <begin position="197"/>
        <end position="208"/>
    </location>
</feature>
<feature type="compositionally biased region" description="Basic and acidic residues" evidence="1">
    <location>
        <begin position="104"/>
        <end position="114"/>
    </location>
</feature>
<feature type="compositionally biased region" description="Basic and acidic residues" evidence="1">
    <location>
        <begin position="298"/>
        <end position="328"/>
    </location>
</feature>
<evidence type="ECO:0000313" key="2">
    <source>
        <dbReference type="EMBL" id="ABF72003.1"/>
    </source>
</evidence>
<feature type="compositionally biased region" description="Gly residues" evidence="1">
    <location>
        <begin position="228"/>
        <end position="250"/>
    </location>
</feature>
<feature type="compositionally biased region" description="Basic residues" evidence="1">
    <location>
        <begin position="255"/>
        <end position="264"/>
    </location>
</feature>
<feature type="compositionally biased region" description="Basic and acidic residues" evidence="1">
    <location>
        <begin position="56"/>
        <end position="94"/>
    </location>
</feature>
<feature type="compositionally biased region" description="Acidic residues" evidence="1">
    <location>
        <begin position="287"/>
        <end position="297"/>
    </location>
</feature>
<evidence type="ECO:0000256" key="1">
    <source>
        <dbReference type="SAM" id="MobiDB-lite"/>
    </source>
</evidence>
<name>Q1ENX3_MUSAC</name>
<feature type="region of interest" description="Disordered" evidence="1">
    <location>
        <begin position="1"/>
        <end position="35"/>
    </location>
</feature>
<sequence length="359" mass="38190">MDAYSWNKKGMKKSSRRSHTDEKEEKTEIEGVEASFEGAKYLRFTGLMLLRLEGGRAGEGEEPVEKARIRHEVVGSVDHAESRHGGPGEERGNDDGDACEEESLQGREDGRALDLDPSELEGSPDADQEGSLGAEEKREPGKQRGIVDGGGEEEGELGGDQRGPDSEKGGGLEAERVEEVREDEADGEDGEDGGAAKVEEEGGCRGEGESDAAIMGEGRRRDQAALGGSVGGRRGRGGGGGGGGGWGGAEEGVRVRVRAKRRAAGGRGGGAVEGGEGGGTHRGGDEGAAEEEEEEEEGERHRNWGRDSGEEKKAKKGEETGDLCPREEGSAREMTRFVWVRLTYLRRATERKHPLHAMA</sequence>
<protein>
    <submittedName>
        <fullName evidence="2">Uncharacterized protein</fullName>
    </submittedName>
</protein>
<feature type="compositionally biased region" description="Basic and acidic residues" evidence="1">
    <location>
        <begin position="162"/>
        <end position="179"/>
    </location>
</feature>
<gene>
    <name evidence="2" type="ORF">MA4_111B14.42</name>
</gene>
<feature type="compositionally biased region" description="Gly residues" evidence="1">
    <location>
        <begin position="265"/>
        <end position="281"/>
    </location>
</feature>
<feature type="region of interest" description="Disordered" evidence="1">
    <location>
        <begin position="56"/>
        <end position="328"/>
    </location>
</feature>